<proteinExistence type="predicted"/>
<dbReference type="InterPro" id="IPR026983">
    <property type="entry name" value="DHC"/>
</dbReference>
<dbReference type="GO" id="GO:0007018">
    <property type="term" value="P:microtubule-based movement"/>
    <property type="evidence" value="ECO:0007669"/>
    <property type="project" value="InterPro"/>
</dbReference>
<dbReference type="GO" id="GO:0045505">
    <property type="term" value="F:dynein intermediate chain binding"/>
    <property type="evidence" value="ECO:0007669"/>
    <property type="project" value="InterPro"/>
</dbReference>
<organism evidence="1 2">
    <name type="scientific">Daphnia magna</name>
    <dbReference type="NCBI Taxonomy" id="35525"/>
    <lineage>
        <taxon>Eukaryota</taxon>
        <taxon>Metazoa</taxon>
        <taxon>Ecdysozoa</taxon>
        <taxon>Arthropoda</taxon>
        <taxon>Crustacea</taxon>
        <taxon>Branchiopoda</taxon>
        <taxon>Diplostraca</taxon>
        <taxon>Cladocera</taxon>
        <taxon>Anomopoda</taxon>
        <taxon>Daphniidae</taxon>
        <taxon>Daphnia</taxon>
    </lineage>
</organism>
<accession>A0A162CZK7</accession>
<dbReference type="PANTHER" id="PTHR22878:SF69">
    <property type="entry name" value="DYNEIN HEAVY CHAIN"/>
    <property type="match status" value="1"/>
</dbReference>
<dbReference type="InterPro" id="IPR027417">
    <property type="entry name" value="P-loop_NTPase"/>
</dbReference>
<protein>
    <submittedName>
        <fullName evidence="1">Putative Dynein heavy chain</fullName>
    </submittedName>
</protein>
<dbReference type="STRING" id="35525.A0A162CZK7"/>
<dbReference type="Proteomes" id="UP000076858">
    <property type="component" value="Unassembled WGS sequence"/>
</dbReference>
<dbReference type="PANTHER" id="PTHR22878">
    <property type="entry name" value="DYNEIN HEAVY CHAIN 6, AXONEMAL-LIKE-RELATED"/>
    <property type="match status" value="1"/>
</dbReference>
<dbReference type="AlphaFoldDB" id="A0A162CZK7"/>
<name>A0A162CZK7_9CRUS</name>
<dbReference type="GO" id="GO:0051959">
    <property type="term" value="F:dynein light intermediate chain binding"/>
    <property type="evidence" value="ECO:0007669"/>
    <property type="project" value="InterPro"/>
</dbReference>
<gene>
    <name evidence="1" type="ORF">APZ42_001940</name>
</gene>
<sequence length="148" mass="17053">KSKEWRNGVLSVILKNQNKCEEKYKKTHIHKWTILDGDVDTLWIESLNTVMDDNKVLTLVSNDRIPLTPSMRLLFEVSNLKNASPATVSRGGVLFINETDIGWNPFVNSWLDRSQPYMKATEDSLSIQYPPINEVAKAVFFRCFQSYI</sequence>
<reference evidence="1 2" key="1">
    <citation type="submission" date="2016-03" db="EMBL/GenBank/DDBJ databases">
        <title>EvidentialGene: Evidence-directed Construction of Genes on Genomes.</title>
        <authorList>
            <person name="Gilbert D.G."/>
            <person name="Choi J.-H."/>
            <person name="Mockaitis K."/>
            <person name="Colbourne J."/>
            <person name="Pfrender M."/>
        </authorList>
    </citation>
    <scope>NUCLEOTIDE SEQUENCE [LARGE SCALE GENOMIC DNA]</scope>
    <source>
        <strain evidence="1 2">Xinb3</strain>
        <tissue evidence="1">Complete organism</tissue>
    </source>
</reference>
<evidence type="ECO:0000313" key="2">
    <source>
        <dbReference type="Proteomes" id="UP000076858"/>
    </source>
</evidence>
<dbReference type="GO" id="GO:0030286">
    <property type="term" value="C:dynein complex"/>
    <property type="evidence" value="ECO:0007669"/>
    <property type="project" value="InterPro"/>
</dbReference>
<comment type="caution">
    <text evidence="1">The sequence shown here is derived from an EMBL/GenBank/DDBJ whole genome shotgun (WGS) entry which is preliminary data.</text>
</comment>
<dbReference type="Gene3D" id="3.40.50.300">
    <property type="entry name" value="P-loop containing nucleotide triphosphate hydrolases"/>
    <property type="match status" value="1"/>
</dbReference>
<dbReference type="EMBL" id="LRGB01006922">
    <property type="protein sequence ID" value="KZS01414.1"/>
    <property type="molecule type" value="Genomic_DNA"/>
</dbReference>
<feature type="non-terminal residue" evidence="1">
    <location>
        <position position="1"/>
    </location>
</feature>
<evidence type="ECO:0000313" key="1">
    <source>
        <dbReference type="EMBL" id="KZS01414.1"/>
    </source>
</evidence>
<keyword evidence="2" id="KW-1185">Reference proteome</keyword>